<keyword evidence="1" id="KW-0472">Membrane</keyword>
<dbReference type="EMBL" id="JBHRTA010000038">
    <property type="protein sequence ID" value="MFC3198506.1"/>
    <property type="molecule type" value="Genomic_DNA"/>
</dbReference>
<keyword evidence="1" id="KW-0812">Transmembrane</keyword>
<dbReference type="Pfam" id="PF13715">
    <property type="entry name" value="CarbopepD_reg_2"/>
    <property type="match status" value="1"/>
</dbReference>
<proteinExistence type="predicted"/>
<dbReference type="Pfam" id="PF18939">
    <property type="entry name" value="DUF5686"/>
    <property type="match status" value="1"/>
</dbReference>
<organism evidence="2 3">
    <name type="scientific">Parapedobacter deserti</name>
    <dbReference type="NCBI Taxonomy" id="1912957"/>
    <lineage>
        <taxon>Bacteria</taxon>
        <taxon>Pseudomonadati</taxon>
        <taxon>Bacteroidota</taxon>
        <taxon>Sphingobacteriia</taxon>
        <taxon>Sphingobacteriales</taxon>
        <taxon>Sphingobacteriaceae</taxon>
        <taxon>Parapedobacter</taxon>
    </lineage>
</organism>
<gene>
    <name evidence="2" type="ORF">ACFOET_12850</name>
</gene>
<dbReference type="InterPro" id="IPR008969">
    <property type="entry name" value="CarboxyPept-like_regulatory"/>
</dbReference>
<feature type="transmembrane region" description="Helical" evidence="1">
    <location>
        <begin position="7"/>
        <end position="27"/>
    </location>
</feature>
<dbReference type="Gene3D" id="2.60.40.1120">
    <property type="entry name" value="Carboxypeptidase-like, regulatory domain"/>
    <property type="match status" value="1"/>
</dbReference>
<sequence length="849" mass="97256">MRLTLRLATLMGLGIIIGIFTFSYTYAQTAIRGKVTDASTGEGIQGVTVSLLNTTVGTSTDSLGHYSLTYDATASHIQFDALGYKPATRPLPDNGLPLNVELEEDFHTLDEVVISGKGRYRNRNNPAVDLIKKVIEHKKVNRLSRFDYVSYESYEKIMMAVSDLPKFVSNSALTRGYRFAFENVDTTLVPGRSLLPVYLEENLSKRYQRMYPKARKTVVTASKKTELDKRYINNENIETYFKFIHGDIDIYENNILILNKPFLSPTADAASVFYKFFITDTISTADGQFVELTFVPRNEEDRLFSGKLQISLDGNYGIRRADIWIDRRANLNWVNDVSISLRFGRHSRTGIYLLTYSDMKINFGLYEGKRGAFGQRTLVHSNYDTETEIPASTFSGQQWVKTADANRRTDSQWERERPLQLTEVETKTYTNIDSLRNNRAFKSTLKLGYLLAQSYVNAGPVEFGPLEYSYSYNDLEGSRIRLSGRTTRQFSEKLYAEAYTAYGFRDERLKFFGGVAHTLNRKRIAEYPAHYLQATYQQDVREPGQLLGFRNGDSFSRSFRTGEQDKWSYHDVFRLNHVIEFGNHMRLQTFFASQRQNPAANLHFVAAGPKPDTINILQTSELGIDLRWAPNEEFFQRNLERSPIVNEYPVFNLRYNMGIKGLFGGEYNYHALRLDVSKRVFLSQLGLADISVGTGYIFGSVPFPLLDIPNASQTYILAPDSYALLNDLEFVSDQYIKLSIEHRLHGFILNKIPLLKKLKIRELAGFKLLYGNVRPENRPEYNPMVFMLPTNAQGDATTFTLERKPYMEASAGVENILNVLRVEYVRRLSYLNHPDVDRGGFRFSLKVDF</sequence>
<evidence type="ECO:0000313" key="3">
    <source>
        <dbReference type="Proteomes" id="UP001595526"/>
    </source>
</evidence>
<evidence type="ECO:0000256" key="1">
    <source>
        <dbReference type="SAM" id="Phobius"/>
    </source>
</evidence>
<dbReference type="RefSeq" id="WP_379023233.1">
    <property type="nucleotide sequence ID" value="NZ_JBHRTA010000038.1"/>
</dbReference>
<reference evidence="3" key="1">
    <citation type="journal article" date="2019" name="Int. J. Syst. Evol. Microbiol.">
        <title>The Global Catalogue of Microorganisms (GCM) 10K type strain sequencing project: providing services to taxonomists for standard genome sequencing and annotation.</title>
        <authorList>
            <consortium name="The Broad Institute Genomics Platform"/>
            <consortium name="The Broad Institute Genome Sequencing Center for Infectious Disease"/>
            <person name="Wu L."/>
            <person name="Ma J."/>
        </authorList>
    </citation>
    <scope>NUCLEOTIDE SEQUENCE [LARGE SCALE GENOMIC DNA]</scope>
    <source>
        <strain evidence="3">KCTC 52416</strain>
    </source>
</reference>
<name>A0ABV7JNX2_9SPHI</name>
<accession>A0ABV7JNX2</accession>
<evidence type="ECO:0000313" key="2">
    <source>
        <dbReference type="EMBL" id="MFC3198506.1"/>
    </source>
</evidence>
<dbReference type="SUPFAM" id="SSF49464">
    <property type="entry name" value="Carboxypeptidase regulatory domain-like"/>
    <property type="match status" value="1"/>
</dbReference>
<keyword evidence="1" id="KW-1133">Transmembrane helix</keyword>
<dbReference type="InterPro" id="IPR043741">
    <property type="entry name" value="DUF5686"/>
</dbReference>
<protein>
    <submittedName>
        <fullName evidence="2">DUF5686 family protein</fullName>
    </submittedName>
</protein>
<keyword evidence="3" id="KW-1185">Reference proteome</keyword>
<comment type="caution">
    <text evidence="2">The sequence shown here is derived from an EMBL/GenBank/DDBJ whole genome shotgun (WGS) entry which is preliminary data.</text>
</comment>
<dbReference type="Proteomes" id="UP001595526">
    <property type="component" value="Unassembled WGS sequence"/>
</dbReference>